<dbReference type="PANTHER" id="PTHR10041:SF5">
    <property type="entry name" value="LEUCINE-RICH COLIPASE-LIKE PROTEIN 1"/>
    <property type="match status" value="1"/>
</dbReference>
<dbReference type="RefSeq" id="XP_070483455.1">
    <property type="nucleotide sequence ID" value="XM_070627354.1"/>
</dbReference>
<sequence>MQPSPPSISRTLHLPKLTLCPHWTSQKWNHTVLVLSFPAYSTQHNVLKLVELADQQETRKGSGQHNVKEEAQPATSSGFSRTFHSSGVGLSLHSDPQACHPMACSQHLLLLLLLLGLAEFLVFKRKNVLLLHKVIGEPCKQHSECRSHCCATNSLNPQRFCTPQTIFLQCLSWRKPNGYTCKDYHECRSSCCLMGGLDKQRICRPKTVFLQCLPLRKPNWEYCSDHSECQSQCCIRLNEVSPHRCIPKSGLLVQCLPL</sequence>
<proteinExistence type="predicted"/>
<evidence type="ECO:0000313" key="3">
    <source>
        <dbReference type="RefSeq" id="XP_070483455.1"/>
    </source>
</evidence>
<dbReference type="InterPro" id="IPR001981">
    <property type="entry name" value="Colipase"/>
</dbReference>
<dbReference type="PANTHER" id="PTHR10041">
    <property type="entry name" value="COLIPASE"/>
    <property type="match status" value="1"/>
</dbReference>
<evidence type="ECO:0000256" key="1">
    <source>
        <dbReference type="SAM" id="MobiDB-lite"/>
    </source>
</evidence>
<keyword evidence="2" id="KW-1185">Reference proteome</keyword>
<dbReference type="Proteomes" id="UP001652662">
    <property type="component" value="Chromosome 7"/>
</dbReference>
<protein>
    <submittedName>
        <fullName evidence="3">Leucine-rich colipase-like protein 1 isoform X1</fullName>
    </submittedName>
</protein>
<gene>
    <name evidence="3" type="primary">LRCOL1</name>
</gene>
<accession>A0ABM4Q1Y0</accession>
<organism evidence="2 3">
    <name type="scientific">Equus przewalskii</name>
    <name type="common">Przewalski's horse</name>
    <name type="synonym">Equus caballus przewalskii</name>
    <dbReference type="NCBI Taxonomy" id="9798"/>
    <lineage>
        <taxon>Eukaryota</taxon>
        <taxon>Metazoa</taxon>
        <taxon>Chordata</taxon>
        <taxon>Craniata</taxon>
        <taxon>Vertebrata</taxon>
        <taxon>Euteleostomi</taxon>
        <taxon>Mammalia</taxon>
        <taxon>Eutheria</taxon>
        <taxon>Laurasiatheria</taxon>
        <taxon>Perissodactyla</taxon>
        <taxon>Equidae</taxon>
        <taxon>Equus</taxon>
    </lineage>
</organism>
<feature type="region of interest" description="Disordered" evidence="1">
    <location>
        <begin position="58"/>
        <end position="80"/>
    </location>
</feature>
<feature type="compositionally biased region" description="Basic and acidic residues" evidence="1">
    <location>
        <begin position="58"/>
        <end position="71"/>
    </location>
</feature>
<dbReference type="Pfam" id="PF15083">
    <property type="entry name" value="Colipase-like"/>
    <property type="match status" value="1"/>
</dbReference>
<dbReference type="GeneID" id="103561640"/>
<reference evidence="3" key="1">
    <citation type="submission" date="2025-08" db="UniProtKB">
        <authorList>
            <consortium name="RefSeq"/>
        </authorList>
    </citation>
    <scope>IDENTIFICATION</scope>
    <source>
        <tissue evidence="3">Blood</tissue>
    </source>
</reference>
<name>A0ABM4Q1Y0_EQUPR</name>
<evidence type="ECO:0000313" key="2">
    <source>
        <dbReference type="Proteomes" id="UP001652662"/>
    </source>
</evidence>